<feature type="domain" description="C2" evidence="2">
    <location>
        <begin position="222"/>
        <end position="344"/>
    </location>
</feature>
<dbReference type="OrthoDB" id="447506at2759"/>
<protein>
    <recommendedName>
        <fullName evidence="2">C2 domain-containing protein</fullName>
    </recommendedName>
</protein>
<dbReference type="InterPro" id="IPR035892">
    <property type="entry name" value="C2_domain_sf"/>
</dbReference>
<dbReference type="AlphaFoldDB" id="A0A8J8NVX2"/>
<feature type="region of interest" description="Disordered" evidence="1">
    <location>
        <begin position="434"/>
        <end position="461"/>
    </location>
</feature>
<evidence type="ECO:0000313" key="3">
    <source>
        <dbReference type="EMBL" id="TNV82123.1"/>
    </source>
</evidence>
<dbReference type="InterPro" id="IPR052981">
    <property type="entry name" value="Ingression_C2_domain"/>
</dbReference>
<reference evidence="3" key="1">
    <citation type="submission" date="2019-06" db="EMBL/GenBank/DDBJ databases">
        <authorList>
            <person name="Zheng W."/>
        </authorList>
    </citation>
    <scope>NUCLEOTIDE SEQUENCE</scope>
    <source>
        <strain evidence="3">QDHG01</strain>
    </source>
</reference>
<name>A0A8J8NVX2_HALGN</name>
<feature type="compositionally biased region" description="Polar residues" evidence="1">
    <location>
        <begin position="437"/>
        <end position="451"/>
    </location>
</feature>
<keyword evidence="4" id="KW-1185">Reference proteome</keyword>
<accession>A0A8J8NVX2</accession>
<dbReference type="PANTHER" id="PTHR47052:SF3">
    <property type="entry name" value="INGRESSION PROTEIN 1"/>
    <property type="match status" value="1"/>
</dbReference>
<dbReference type="SMART" id="SM00239">
    <property type="entry name" value="C2"/>
    <property type="match status" value="1"/>
</dbReference>
<evidence type="ECO:0000313" key="4">
    <source>
        <dbReference type="Proteomes" id="UP000785679"/>
    </source>
</evidence>
<dbReference type="EMBL" id="RRYP01005345">
    <property type="protein sequence ID" value="TNV82123.1"/>
    <property type="molecule type" value="Genomic_DNA"/>
</dbReference>
<dbReference type="Pfam" id="PF00168">
    <property type="entry name" value="C2"/>
    <property type="match status" value="2"/>
</dbReference>
<organism evidence="3 4">
    <name type="scientific">Halteria grandinella</name>
    <dbReference type="NCBI Taxonomy" id="5974"/>
    <lineage>
        <taxon>Eukaryota</taxon>
        <taxon>Sar</taxon>
        <taxon>Alveolata</taxon>
        <taxon>Ciliophora</taxon>
        <taxon>Intramacronucleata</taxon>
        <taxon>Spirotrichea</taxon>
        <taxon>Stichotrichia</taxon>
        <taxon>Sporadotrichida</taxon>
        <taxon>Halteriidae</taxon>
        <taxon>Halteria</taxon>
    </lineage>
</organism>
<dbReference type="PANTHER" id="PTHR47052">
    <property type="entry name" value="CONSERVED SERINE PROLINE-RICH PROTEIN (AFU_ORTHOLOGUE AFUA_2G01790)"/>
    <property type="match status" value="1"/>
</dbReference>
<evidence type="ECO:0000256" key="1">
    <source>
        <dbReference type="SAM" id="MobiDB-lite"/>
    </source>
</evidence>
<dbReference type="InterPro" id="IPR000008">
    <property type="entry name" value="C2_dom"/>
</dbReference>
<dbReference type="Proteomes" id="UP000785679">
    <property type="component" value="Unassembled WGS sequence"/>
</dbReference>
<proteinExistence type="predicted"/>
<sequence length="608" mass="68059">MFVDMDPFLEITHQGQKFTAFANKESGKTPIWNQSFTIELGTIYDLITIKCFDQDVMLDDCVGEGSYMASKLCHSDNQGQVCREWHELQHKGKKAALVLIEAAIEISTTRQLGEQDKQNALVDHQLSATAAASNKTVGERKFPLAVGRRSSKTMQFRTASQPVSPQKITAHSSSLGQSLATRMETSGNFNAQSSKHGMQSNFNGDPFLMSATLQSNFDEQLLEESPKKEAEKVLLIGPGILKLTFFEAKLTRDTELLGKMDPYVQLKYGTFSESEGLRTQTCENGGLFPVWNQSIELQVREQETRAVQIQCWDEDLLQSDIIGESVVYKVDQLMQYCGENSRWLDIYFKGKRAGEILIEFTFQAQTVGSKDLEDFGLYEQSPVNFGGDTFTHSLTANQSLFKRKQEKFSSQTLGHFSTLQEEYANEFKQKELREQGDVQQRNSCGKANDSSKPGIFNKSGAATTMNLSELIQTKENPFDQRRQEDIHDQLMNELHFADLQHSLATHAMRKPQQVPMTAPSQQMTGQYIQHRPTAVSTNRVGASSALQSVAQVSRGSAATPSTYQYSPVIRGGLATIFKDNTPLMRQMPMTPLLDGKVGGKLTFEQGRY</sequence>
<comment type="caution">
    <text evidence="3">The sequence shown here is derived from an EMBL/GenBank/DDBJ whole genome shotgun (WGS) entry which is preliminary data.</text>
</comment>
<gene>
    <name evidence="3" type="ORF">FGO68_gene1217</name>
</gene>
<dbReference type="SUPFAM" id="SSF49562">
    <property type="entry name" value="C2 domain (Calcium/lipid-binding domain, CaLB)"/>
    <property type="match status" value="2"/>
</dbReference>
<dbReference type="PROSITE" id="PS50004">
    <property type="entry name" value="C2"/>
    <property type="match status" value="2"/>
</dbReference>
<feature type="domain" description="C2" evidence="2">
    <location>
        <begin position="1"/>
        <end position="86"/>
    </location>
</feature>
<dbReference type="Gene3D" id="2.60.40.150">
    <property type="entry name" value="C2 domain"/>
    <property type="match status" value="2"/>
</dbReference>
<evidence type="ECO:0000259" key="2">
    <source>
        <dbReference type="PROSITE" id="PS50004"/>
    </source>
</evidence>